<dbReference type="PANTHER" id="PTHR43725:SF53">
    <property type="entry name" value="UDP-ARABINOSE 4-EPIMERASE 1"/>
    <property type="match status" value="1"/>
</dbReference>
<gene>
    <name evidence="12" type="ORF">A4S15_01955</name>
</gene>
<accession>A0A1W9HQK2</accession>
<feature type="domain" description="NAD-dependent epimerase/dehydratase" evidence="11">
    <location>
        <begin position="3"/>
        <end position="252"/>
    </location>
</feature>
<keyword evidence="7 10" id="KW-0520">NAD</keyword>
<dbReference type="PANTHER" id="PTHR43725">
    <property type="entry name" value="UDP-GLUCOSE 4-EPIMERASE"/>
    <property type="match status" value="1"/>
</dbReference>
<evidence type="ECO:0000256" key="5">
    <source>
        <dbReference type="ARBA" id="ARBA00013189"/>
    </source>
</evidence>
<dbReference type="Pfam" id="PF01370">
    <property type="entry name" value="Epimerase"/>
    <property type="match status" value="1"/>
</dbReference>
<dbReference type="EMBL" id="LWDL01000031">
    <property type="protein sequence ID" value="OQW49524.1"/>
    <property type="molecule type" value="Genomic_DNA"/>
</dbReference>
<comment type="pathway">
    <text evidence="3 10">Carbohydrate metabolism; galactose metabolism.</text>
</comment>
<dbReference type="Proteomes" id="UP000192872">
    <property type="component" value="Unassembled WGS sequence"/>
</dbReference>
<evidence type="ECO:0000256" key="6">
    <source>
        <dbReference type="ARBA" id="ARBA00018569"/>
    </source>
</evidence>
<comment type="catalytic activity">
    <reaction evidence="1 10">
        <text>UDP-alpha-D-glucose = UDP-alpha-D-galactose</text>
        <dbReference type="Rhea" id="RHEA:22168"/>
        <dbReference type="ChEBI" id="CHEBI:58885"/>
        <dbReference type="ChEBI" id="CHEBI:66914"/>
        <dbReference type="EC" id="5.1.3.2"/>
    </reaction>
</comment>
<proteinExistence type="inferred from homology"/>
<dbReference type="GO" id="GO:0033499">
    <property type="term" value="P:galactose catabolic process via UDP-galactose, Leloir pathway"/>
    <property type="evidence" value="ECO:0007669"/>
    <property type="project" value="TreeGrafter"/>
</dbReference>
<evidence type="ECO:0000256" key="2">
    <source>
        <dbReference type="ARBA" id="ARBA00001911"/>
    </source>
</evidence>
<evidence type="ECO:0000256" key="10">
    <source>
        <dbReference type="RuleBase" id="RU366046"/>
    </source>
</evidence>
<dbReference type="GO" id="GO:0003978">
    <property type="term" value="F:UDP-glucose 4-epimerase activity"/>
    <property type="evidence" value="ECO:0007669"/>
    <property type="project" value="UniProtKB-UniRule"/>
</dbReference>
<dbReference type="InterPro" id="IPR005886">
    <property type="entry name" value="UDP_G4E"/>
</dbReference>
<evidence type="ECO:0000256" key="8">
    <source>
        <dbReference type="ARBA" id="ARBA00023235"/>
    </source>
</evidence>
<dbReference type="InterPro" id="IPR001509">
    <property type="entry name" value="Epimerase_deHydtase"/>
</dbReference>
<evidence type="ECO:0000256" key="7">
    <source>
        <dbReference type="ARBA" id="ARBA00023027"/>
    </source>
</evidence>
<reference evidence="12 13" key="1">
    <citation type="journal article" date="2017" name="Water Res.">
        <title>Comammox in drinking water systems.</title>
        <authorList>
            <person name="Wang Y."/>
            <person name="Ma L."/>
            <person name="Mao Y."/>
            <person name="Jiang X."/>
            <person name="Xia Y."/>
            <person name="Yu K."/>
            <person name="Li B."/>
            <person name="Zhang T."/>
        </authorList>
    </citation>
    <scope>NUCLEOTIDE SEQUENCE [LARGE SCALE GENOMIC DNA]</scope>
    <source>
        <strain evidence="12">SG_bin8</strain>
    </source>
</reference>
<dbReference type="Gene3D" id="3.90.25.10">
    <property type="entry name" value="UDP-galactose 4-epimerase, domain 1"/>
    <property type="match status" value="1"/>
</dbReference>
<evidence type="ECO:0000313" key="13">
    <source>
        <dbReference type="Proteomes" id="UP000192872"/>
    </source>
</evidence>
<protein>
    <recommendedName>
        <fullName evidence="6 10">UDP-glucose 4-epimerase</fullName>
        <ecNumber evidence="5 10">5.1.3.2</ecNumber>
    </recommendedName>
</protein>
<evidence type="ECO:0000256" key="3">
    <source>
        <dbReference type="ARBA" id="ARBA00004947"/>
    </source>
</evidence>
<organism evidence="12 13">
    <name type="scientific">Candidatus Raskinella chloraquaticus</name>
    <dbReference type="NCBI Taxonomy" id="1951219"/>
    <lineage>
        <taxon>Bacteria</taxon>
        <taxon>Pseudomonadati</taxon>
        <taxon>Pseudomonadota</taxon>
        <taxon>Alphaproteobacteria</taxon>
        <taxon>Hyphomicrobiales</taxon>
        <taxon>Phreatobacteraceae</taxon>
        <taxon>Candidatus Raskinella</taxon>
    </lineage>
</organism>
<evidence type="ECO:0000256" key="9">
    <source>
        <dbReference type="ARBA" id="ARBA00023277"/>
    </source>
</evidence>
<comment type="cofactor">
    <cofactor evidence="2 10">
        <name>NAD(+)</name>
        <dbReference type="ChEBI" id="CHEBI:57540"/>
    </cofactor>
</comment>
<dbReference type="RefSeq" id="WP_376800077.1">
    <property type="nucleotide sequence ID" value="NZ_DBNB01000019.1"/>
</dbReference>
<name>A0A1W9HQK2_9HYPH</name>
<dbReference type="UniPathway" id="UPA00214"/>
<dbReference type="InterPro" id="IPR036291">
    <property type="entry name" value="NAD(P)-bd_dom_sf"/>
</dbReference>
<dbReference type="STRING" id="1827387.A4S15_01955"/>
<comment type="caution">
    <text evidence="12">The sequence shown here is derived from an EMBL/GenBank/DDBJ whole genome shotgun (WGS) entry which is preliminary data.</text>
</comment>
<comment type="similarity">
    <text evidence="4 10">Belongs to the NAD(P)-dependent epimerase/dehydratase family.</text>
</comment>
<keyword evidence="8 10" id="KW-0413">Isomerase</keyword>
<evidence type="ECO:0000256" key="4">
    <source>
        <dbReference type="ARBA" id="ARBA00007637"/>
    </source>
</evidence>
<keyword evidence="9 10" id="KW-0119">Carbohydrate metabolism</keyword>
<dbReference type="Gene3D" id="3.40.50.720">
    <property type="entry name" value="NAD(P)-binding Rossmann-like Domain"/>
    <property type="match status" value="1"/>
</dbReference>
<dbReference type="AlphaFoldDB" id="A0A1W9HQK2"/>
<dbReference type="SUPFAM" id="SSF51735">
    <property type="entry name" value="NAD(P)-binding Rossmann-fold domains"/>
    <property type="match status" value="1"/>
</dbReference>
<evidence type="ECO:0000313" key="12">
    <source>
        <dbReference type="EMBL" id="OQW49524.1"/>
    </source>
</evidence>
<evidence type="ECO:0000256" key="1">
    <source>
        <dbReference type="ARBA" id="ARBA00000083"/>
    </source>
</evidence>
<dbReference type="EC" id="5.1.3.2" evidence="5 10"/>
<sequence length="328" mass="34941">MAVLVTGGAGYIGSHMVLALRDRDEQVVVLDNLSTGFREALAPGAILIEGDVGDRALVLALIKKHGIEAIIHFAAKIVVPDSVADPLGYYLNNTVKTREMIAAAVEGGVGQMIFSSTAAVYGNPQATPVAEDAALMPLSPYGTSKMMSEMMLRDAAFAHPLRYVVLRYFNVAGADPGGRSGQSTPNATHLIKVAVQTALGMRPSMQVFGDDYATPDGTCVRDYIHVSDLIGAHAAALAHLRHGGASDVFNCGYGHGYSVLEVIDAVKRLSGVDFKVDMAPPRAGDPASIIADAARIRHKLAWMPEHNSLDTIVRSALAWERQLLNRQS</sequence>
<dbReference type="CDD" id="cd05247">
    <property type="entry name" value="UDP_G4E_1_SDR_e"/>
    <property type="match status" value="1"/>
</dbReference>
<comment type="subunit">
    <text evidence="10">Homodimer.</text>
</comment>
<dbReference type="NCBIfam" id="TIGR01179">
    <property type="entry name" value="galE"/>
    <property type="match status" value="1"/>
</dbReference>
<evidence type="ECO:0000259" key="11">
    <source>
        <dbReference type="Pfam" id="PF01370"/>
    </source>
</evidence>